<accession>A0ABU1ULU5</accession>
<reference evidence="2 3" key="1">
    <citation type="submission" date="2023-07" db="EMBL/GenBank/DDBJ databases">
        <title>Sorghum-associated microbial communities from plants grown in Nebraska, USA.</title>
        <authorList>
            <person name="Schachtman D."/>
        </authorList>
    </citation>
    <scope>NUCLEOTIDE SEQUENCE [LARGE SCALE GENOMIC DNA]</scope>
    <source>
        <strain evidence="2 3">BE248</strain>
    </source>
</reference>
<dbReference type="PROSITE" id="PS00383">
    <property type="entry name" value="TYR_PHOSPHATASE_1"/>
    <property type="match status" value="1"/>
</dbReference>
<feature type="domain" description="Tyrosine specific protein phosphatases" evidence="1">
    <location>
        <begin position="105"/>
        <end position="140"/>
    </location>
</feature>
<dbReference type="RefSeq" id="WP_309967349.1">
    <property type="nucleotide sequence ID" value="NZ_JAVDWH010000001.1"/>
</dbReference>
<dbReference type="Proteomes" id="UP001257739">
    <property type="component" value="Unassembled WGS sequence"/>
</dbReference>
<dbReference type="Gene3D" id="3.90.190.10">
    <property type="entry name" value="Protein tyrosine phosphatase superfamily"/>
    <property type="match status" value="1"/>
</dbReference>
<dbReference type="InterPro" id="IPR026893">
    <property type="entry name" value="Tyr/Ser_Pase_IphP-type"/>
</dbReference>
<protein>
    <submittedName>
        <fullName evidence="2">Protein-tyrosine phosphatase</fullName>
    </submittedName>
</protein>
<comment type="caution">
    <text evidence="2">The sequence shown here is derived from an EMBL/GenBank/DDBJ whole genome shotgun (WGS) entry which is preliminary data.</text>
</comment>
<keyword evidence="3" id="KW-1185">Reference proteome</keyword>
<dbReference type="PROSITE" id="PS50056">
    <property type="entry name" value="TYR_PHOSPHATASE_2"/>
    <property type="match status" value="1"/>
</dbReference>
<evidence type="ECO:0000313" key="3">
    <source>
        <dbReference type="Proteomes" id="UP001257739"/>
    </source>
</evidence>
<organism evidence="2 3">
    <name type="scientific">Aeromicrobium panaciterrae</name>
    <dbReference type="NCBI Taxonomy" id="363861"/>
    <lineage>
        <taxon>Bacteria</taxon>
        <taxon>Bacillati</taxon>
        <taxon>Actinomycetota</taxon>
        <taxon>Actinomycetes</taxon>
        <taxon>Propionibacteriales</taxon>
        <taxon>Nocardioidaceae</taxon>
        <taxon>Aeromicrobium</taxon>
    </lineage>
</organism>
<dbReference type="InterPro" id="IPR016130">
    <property type="entry name" value="Tyr_Pase_AS"/>
</dbReference>
<dbReference type="Pfam" id="PF13350">
    <property type="entry name" value="Y_phosphatase3"/>
    <property type="match status" value="1"/>
</dbReference>
<dbReference type="InterPro" id="IPR029021">
    <property type="entry name" value="Prot-tyrosine_phosphatase-like"/>
</dbReference>
<name>A0ABU1ULU5_9ACTN</name>
<evidence type="ECO:0000259" key="1">
    <source>
        <dbReference type="PROSITE" id="PS50056"/>
    </source>
</evidence>
<dbReference type="SUPFAM" id="SSF52799">
    <property type="entry name" value="(Phosphotyrosine protein) phosphatases II"/>
    <property type="match status" value="1"/>
</dbReference>
<sequence>MRHDYVPNLRDVGGVVTDDGSEVLTGRVLRSAMPHAKDAVPEGIAWPPAVVIDLRSDGESESIHPLAQQGSRIVNLPLLSALRPDLAPPEDLHGLYLLVLDHASMYLVELVREVSLASGATLIHCAAGKDRTGISVALLLRLVGVSREDILADYQLTEDSTKAIGARLHKLPGRKHRASLPAAFLEVSTEAITGVLDVWDEHEDGVQGWFRSIGGDDELIAQLRRTLVR</sequence>
<dbReference type="EMBL" id="JAVDWH010000001">
    <property type="protein sequence ID" value="MDR7086120.1"/>
    <property type="molecule type" value="Genomic_DNA"/>
</dbReference>
<dbReference type="InterPro" id="IPR000387">
    <property type="entry name" value="Tyr_Pase_dom"/>
</dbReference>
<proteinExistence type="predicted"/>
<evidence type="ECO:0000313" key="2">
    <source>
        <dbReference type="EMBL" id="MDR7086120.1"/>
    </source>
</evidence>
<gene>
    <name evidence="2" type="ORF">J2X11_000959</name>
</gene>